<dbReference type="AlphaFoldDB" id="A0A699VV42"/>
<accession>A0A699VV42</accession>
<organism evidence="1">
    <name type="scientific">Tanacetum cinerariifolium</name>
    <name type="common">Dalmatian daisy</name>
    <name type="synonym">Chrysanthemum cinerariifolium</name>
    <dbReference type="NCBI Taxonomy" id="118510"/>
    <lineage>
        <taxon>Eukaryota</taxon>
        <taxon>Viridiplantae</taxon>
        <taxon>Streptophyta</taxon>
        <taxon>Embryophyta</taxon>
        <taxon>Tracheophyta</taxon>
        <taxon>Spermatophyta</taxon>
        <taxon>Magnoliopsida</taxon>
        <taxon>eudicotyledons</taxon>
        <taxon>Gunneridae</taxon>
        <taxon>Pentapetalae</taxon>
        <taxon>asterids</taxon>
        <taxon>campanulids</taxon>
        <taxon>Asterales</taxon>
        <taxon>Asteraceae</taxon>
        <taxon>Asteroideae</taxon>
        <taxon>Anthemideae</taxon>
        <taxon>Anthemidinae</taxon>
        <taxon>Tanacetum</taxon>
    </lineage>
</organism>
<reference evidence="1" key="1">
    <citation type="journal article" date="2019" name="Sci. Rep.">
        <title>Draft genome of Tanacetum cinerariifolium, the natural source of mosquito coil.</title>
        <authorList>
            <person name="Yamashiro T."/>
            <person name="Shiraishi A."/>
            <person name="Satake H."/>
            <person name="Nakayama K."/>
        </authorList>
    </citation>
    <scope>NUCLEOTIDE SEQUENCE</scope>
</reference>
<sequence>PPNQVVLADALAPKFEQALLHQGVEEGRLGAHLGGRQGGVAGGGVRPAAHLFQGLHRRGAVVRRAGAGQLVLGFGKHEQHIGKAHDGPVQVQVLRRAGQYRHAPVAAKLAVAQRVKRVAGLRVGRGGYGLVERHGHVAAGIGRVEGVEVVRVDGVRATRLAP</sequence>
<name>A0A699VV42_TANCI</name>
<feature type="non-terminal residue" evidence="1">
    <location>
        <position position="1"/>
    </location>
</feature>
<gene>
    <name evidence="1" type="ORF">Tci_909357</name>
</gene>
<protein>
    <submittedName>
        <fullName evidence="1">Uncharacterized protein</fullName>
    </submittedName>
</protein>
<proteinExistence type="predicted"/>
<feature type="non-terminal residue" evidence="1">
    <location>
        <position position="162"/>
    </location>
</feature>
<evidence type="ECO:0000313" key="1">
    <source>
        <dbReference type="EMBL" id="GFD37388.1"/>
    </source>
</evidence>
<dbReference type="EMBL" id="BKCJ011485067">
    <property type="protein sequence ID" value="GFD37388.1"/>
    <property type="molecule type" value="Genomic_DNA"/>
</dbReference>
<comment type="caution">
    <text evidence="1">The sequence shown here is derived from an EMBL/GenBank/DDBJ whole genome shotgun (WGS) entry which is preliminary data.</text>
</comment>